<feature type="compositionally biased region" description="Basic and acidic residues" evidence="6">
    <location>
        <begin position="269"/>
        <end position="280"/>
    </location>
</feature>
<dbReference type="Gene3D" id="3.40.50.1820">
    <property type="entry name" value="alpha/beta hydrolase"/>
    <property type="match status" value="1"/>
</dbReference>
<evidence type="ECO:0008006" key="8">
    <source>
        <dbReference type="Google" id="ProtNLM"/>
    </source>
</evidence>
<keyword evidence="3" id="KW-0812">Transmembrane</keyword>
<evidence type="ECO:0000256" key="2">
    <source>
        <dbReference type="ARBA" id="ARBA00009824"/>
    </source>
</evidence>
<reference evidence="7" key="1">
    <citation type="submission" date="2021-01" db="EMBL/GenBank/DDBJ databases">
        <authorList>
            <person name="Corre E."/>
            <person name="Pelletier E."/>
            <person name="Niang G."/>
            <person name="Scheremetjew M."/>
            <person name="Finn R."/>
            <person name="Kale V."/>
            <person name="Holt S."/>
            <person name="Cochrane G."/>
            <person name="Meng A."/>
            <person name="Brown T."/>
            <person name="Cohen L."/>
        </authorList>
    </citation>
    <scope>NUCLEOTIDE SEQUENCE</scope>
    <source>
        <strain evidence="7">CCMP644</strain>
    </source>
</reference>
<dbReference type="GO" id="GO:0016020">
    <property type="term" value="C:membrane"/>
    <property type="evidence" value="ECO:0007669"/>
    <property type="project" value="UniProtKB-SubCell"/>
</dbReference>
<keyword evidence="4" id="KW-1133">Transmembrane helix</keyword>
<proteinExistence type="inferred from homology"/>
<feature type="region of interest" description="Disordered" evidence="6">
    <location>
        <begin position="261"/>
        <end position="280"/>
    </location>
</feature>
<keyword evidence="5" id="KW-0472">Membrane</keyword>
<dbReference type="PANTHER" id="PTHR17920:SF3">
    <property type="entry name" value="TRANSMEMBRANE AND COILED-COIL DOMAIN-CONTAINING PROTEIN 4"/>
    <property type="match status" value="1"/>
</dbReference>
<dbReference type="AlphaFoldDB" id="A0A7S1MXV6"/>
<gene>
    <name evidence="7" type="ORF">HAND00432_LOCUS35616</name>
</gene>
<dbReference type="InterPro" id="IPR007941">
    <property type="entry name" value="DUF726"/>
</dbReference>
<evidence type="ECO:0000256" key="4">
    <source>
        <dbReference type="ARBA" id="ARBA00022989"/>
    </source>
</evidence>
<dbReference type="Pfam" id="PF05277">
    <property type="entry name" value="DUF726"/>
    <property type="match status" value="1"/>
</dbReference>
<evidence type="ECO:0000313" key="7">
    <source>
        <dbReference type="EMBL" id="CAD8984603.1"/>
    </source>
</evidence>
<organism evidence="7">
    <name type="scientific">Hemiselmis andersenii</name>
    <name type="common">Cryptophyte alga</name>
    <dbReference type="NCBI Taxonomy" id="464988"/>
    <lineage>
        <taxon>Eukaryota</taxon>
        <taxon>Cryptophyceae</taxon>
        <taxon>Cryptomonadales</taxon>
        <taxon>Hemiselmidaceae</taxon>
        <taxon>Hemiselmis</taxon>
    </lineage>
</organism>
<protein>
    <recommendedName>
        <fullName evidence="8">DUF726 domain-containing protein</fullName>
    </recommendedName>
</protein>
<dbReference type="SUPFAM" id="SSF53474">
    <property type="entry name" value="alpha/beta-Hydrolases"/>
    <property type="match status" value="1"/>
</dbReference>
<name>A0A7S1MXV6_HEMAN</name>
<dbReference type="InterPro" id="IPR029058">
    <property type="entry name" value="AB_hydrolase_fold"/>
</dbReference>
<accession>A0A7S1MXV6</accession>
<evidence type="ECO:0000256" key="6">
    <source>
        <dbReference type="SAM" id="MobiDB-lite"/>
    </source>
</evidence>
<evidence type="ECO:0000256" key="1">
    <source>
        <dbReference type="ARBA" id="ARBA00004141"/>
    </source>
</evidence>
<comment type="similarity">
    <text evidence="2">Belongs to the TMCO4 family.</text>
</comment>
<evidence type="ECO:0000256" key="5">
    <source>
        <dbReference type="ARBA" id="ARBA00023136"/>
    </source>
</evidence>
<sequence>MALSWESDSLRKLGGVLVNNIKSDIQTHAVTFAGTAIVGATFLALAAPRHLWSQAGWIDNSWQVPENRADKAGKLLAETLAQRVQGHRPVNLIGFGMGARVIMVCLTHLSDMGEEGKGIVESAVVMGTPFSADAAKWNKAASVVAHRLVNVYCRTDWVLGIAYRASKLDKEVAGLQAITPKSAGEPLSGVVESIDVTGLVGGHWDYRPKLKTLVQLVGLSSGRVAATSSLLGKMSSAITGSVPPVPGLASVAAMVKGAKLPGQSSSKALTEHSEADNRPE</sequence>
<comment type="subcellular location">
    <subcellularLocation>
        <location evidence="1">Membrane</location>
        <topology evidence="1">Multi-pass membrane protein</topology>
    </subcellularLocation>
</comment>
<dbReference type="EMBL" id="HBFX01059179">
    <property type="protein sequence ID" value="CAD8984603.1"/>
    <property type="molecule type" value="Transcribed_RNA"/>
</dbReference>
<evidence type="ECO:0000256" key="3">
    <source>
        <dbReference type="ARBA" id="ARBA00022692"/>
    </source>
</evidence>
<dbReference type="PANTHER" id="PTHR17920">
    <property type="entry name" value="TRANSMEMBRANE AND COILED-COIL DOMAIN-CONTAINING PROTEIN 4 TMCO4"/>
    <property type="match status" value="1"/>
</dbReference>